<protein>
    <submittedName>
        <fullName evidence="3">Uncharacterized protein</fullName>
    </submittedName>
</protein>
<gene>
    <name evidence="3" type="ORF">ILEXP_LOCUS31717</name>
</gene>
<dbReference type="InterPro" id="IPR029063">
    <property type="entry name" value="SAM-dependent_MTases_sf"/>
</dbReference>
<dbReference type="SUPFAM" id="SSF53335">
    <property type="entry name" value="S-adenosyl-L-methionine-dependent methyltransferases"/>
    <property type="match status" value="1"/>
</dbReference>
<reference evidence="3 4" key="1">
    <citation type="submission" date="2024-02" db="EMBL/GenBank/DDBJ databases">
        <authorList>
            <person name="Vignale AGUSTIN F."/>
            <person name="Sosa J E."/>
            <person name="Modenutti C."/>
        </authorList>
    </citation>
    <scope>NUCLEOTIDE SEQUENCE [LARGE SCALE GENOMIC DNA]</scope>
</reference>
<evidence type="ECO:0000256" key="1">
    <source>
        <dbReference type="ARBA" id="ARBA00022691"/>
    </source>
</evidence>
<dbReference type="PANTHER" id="PTHR11006">
    <property type="entry name" value="PROTEIN ARGININE N-METHYLTRANSFERASE"/>
    <property type="match status" value="1"/>
</dbReference>
<keyword evidence="4" id="KW-1185">Reference proteome</keyword>
<feature type="compositionally biased region" description="Polar residues" evidence="2">
    <location>
        <begin position="122"/>
        <end position="133"/>
    </location>
</feature>
<sequence>MVEGWVAIVDACVHRENNVVVGGDGGNNCVVVVGSALVLWMRRGRGWRRKGVQCLVGARGDWMVKHVDCCTIKIHELESVTTRYKFQSMMRAPFHGFAFWFDVEFNGPPLCPTNNGALLSLFESSNDHPSNGSQRKKRANPNEALVLSTAPEDPPTHWQQVP</sequence>
<accession>A0ABC8T005</accession>
<feature type="region of interest" description="Disordered" evidence="2">
    <location>
        <begin position="122"/>
        <end position="162"/>
    </location>
</feature>
<evidence type="ECO:0000256" key="2">
    <source>
        <dbReference type="SAM" id="MobiDB-lite"/>
    </source>
</evidence>
<keyword evidence="1" id="KW-0949">S-adenosyl-L-methionine</keyword>
<proteinExistence type="predicted"/>
<evidence type="ECO:0000313" key="4">
    <source>
        <dbReference type="Proteomes" id="UP001642360"/>
    </source>
</evidence>
<comment type="caution">
    <text evidence="3">The sequence shown here is derived from an EMBL/GenBank/DDBJ whole genome shotgun (WGS) entry which is preliminary data.</text>
</comment>
<organism evidence="3 4">
    <name type="scientific">Ilex paraguariensis</name>
    <name type="common">yerba mate</name>
    <dbReference type="NCBI Taxonomy" id="185542"/>
    <lineage>
        <taxon>Eukaryota</taxon>
        <taxon>Viridiplantae</taxon>
        <taxon>Streptophyta</taxon>
        <taxon>Embryophyta</taxon>
        <taxon>Tracheophyta</taxon>
        <taxon>Spermatophyta</taxon>
        <taxon>Magnoliopsida</taxon>
        <taxon>eudicotyledons</taxon>
        <taxon>Gunneridae</taxon>
        <taxon>Pentapetalae</taxon>
        <taxon>asterids</taxon>
        <taxon>campanulids</taxon>
        <taxon>Aquifoliales</taxon>
        <taxon>Aquifoliaceae</taxon>
        <taxon>Ilex</taxon>
    </lineage>
</organism>
<dbReference type="AlphaFoldDB" id="A0ABC8T005"/>
<dbReference type="EMBL" id="CAUOFW020003946">
    <property type="protein sequence ID" value="CAK9162772.1"/>
    <property type="molecule type" value="Genomic_DNA"/>
</dbReference>
<dbReference type="InterPro" id="IPR025799">
    <property type="entry name" value="Arg_MeTrfase"/>
</dbReference>
<dbReference type="Proteomes" id="UP001642360">
    <property type="component" value="Unassembled WGS sequence"/>
</dbReference>
<evidence type="ECO:0000313" key="3">
    <source>
        <dbReference type="EMBL" id="CAK9162772.1"/>
    </source>
</evidence>
<dbReference type="PANTHER" id="PTHR11006:SF73">
    <property type="entry name" value="PROTEIN ARGININE N-METHYLTRANSFERASE 6"/>
    <property type="match status" value="1"/>
</dbReference>
<dbReference type="Gene3D" id="2.70.160.11">
    <property type="entry name" value="Hnrnp arginine n-methyltransferase1"/>
    <property type="match status" value="1"/>
</dbReference>
<name>A0ABC8T005_9AQUA</name>